<dbReference type="InterPro" id="IPR011641">
    <property type="entry name" value="Tyr-kin_ephrin_A/B_rcpt-like"/>
</dbReference>
<sequence>MRALPWLCLLVAAADHSWCQVKNGKCTGQRRSFNGSSSSSYSDSARHLDLWERVIDYPEVQKTNGMRLADWDLDGDLDIIVADRLKTWDEDSDQPWQLSVLEQLANGSFRPHRTAIVDLDNFEVADWDSDGKMDVLVCHAQNEHVIVSRLDFSPSSPEVILNTSRVLPSDSRACGFKMHAVDFDHDGDLDLILGQDKRSIGVLFEHISPPRYFERISPGEVIERQSPNPIAGMITKNESVRLEKIVDFDGDGRVDVLLRVNLRCHYGCRFDILYLHQAADGTFVEPIDNPFADFTISDSVGEQSIEIADWNLDGLPDLFLIETWVLGDSRGHARYFEQVVHQSVLSHSDFNPFRYIDLKHCEELHVADVNSDGQTDLVIAHNDCNGIWGDTFSSASARDPSKLRLYLYETGLNMKEVTGAFQNVTETELGPFRVALVDWDQDGDSDLLVAAFDGRVHYHEMIEGKWQEETELAVSANVTFPVPPFPQYSRSAHLMVQPVPVDWDNDGDIDLVLGPEGWYWERLADGTLLEYPLEQSPFRNLSQHKSAAWRFVDCDLDGDWDVVVAHVSYSTMWACEHKGSSLKCDPNFRCLGMKLTDFGTDKHGRVYSFDFADMDGDQRPELVAMQRRDSRIGLWSAGFCTPPDACHKKGICQPHSEACACIAGHELHDCSGCEPHFYSILRAEIGHLHDCKACPGAGGEVCHSRGVCFDDSRAKALAESSTAAFMAIGNGSCNCSEAHFGGVDEAGRQNCLEGNCPAGTEENDGQCHPCRRGYMSTEGGTCRACAQGTFALRNGSQCESCPVGMVAEKAGSSACSACPAGKYERLRQFCSDCSPGTISAAGSQCESCPVGMVAEKAGSVACSACPAGKHEERRQFCSACAPGTMSAAGSSSCTTCKAGFHAASPGSSACEICAAGTFSEEGSPKCASCSPGTVSEAASATCSPCKAGQIARNSLTCEACPVGTYAPERSTLCRACPHRHVSGAESSSCQLCESILFRVLPDDRRERCTVSPLDIAFALTAWMALTCFVMSFLVGCYSKLAVEDLSVQGEKLAVTTSLPHCFLRWDWASPEVYFTCTGVPDLDGANTWKGKTQSIDELSLQSEKSIERQLDTSMGYLHVKFPMAFIMMGLWGVPLVFWCALFLGASVACLSQLLWPLILVVCCLGLIVGALAFFAWRRRGRHTSLAKRRRQFLRDVSGGPQPCDRGPQRSITAGKLQDFLQFFQAFIKERSMYYVCGNIVKPLTEPFQVSFVELVGPVNIQWFISHSWQMAVRHFSDSIFKHAQSYQKSWRESAYWICTFSNSQWHVKAELGNGRWQQSSFYLSLISPDCKGTAMIIDELVQPLQRIWCLFEVYQTICLSRNGRSQGLLLCTSTGVLQEGNAGTDVAVAVARKIAHLDTRVAEATNEADRMMIHALIEQMPGGFDAMNSFVRETISDALKSSHLQYEKAFADLVHDLNDRPVSTSAPPLPTLLTTHAGMAGPERQKDNG</sequence>
<dbReference type="Pfam" id="PF13517">
    <property type="entry name" value="FG-GAP_3"/>
    <property type="match status" value="2"/>
</dbReference>
<dbReference type="InterPro" id="IPR013517">
    <property type="entry name" value="FG-GAP"/>
</dbReference>
<feature type="domain" description="Tyrosine-protein kinase ephrin type A/B receptor-like" evidence="5">
    <location>
        <begin position="836"/>
        <end position="872"/>
    </location>
</feature>
<evidence type="ECO:0000313" key="6">
    <source>
        <dbReference type="EMBL" id="CAI3992839.1"/>
    </source>
</evidence>
<dbReference type="EMBL" id="CAMXCT010001766">
    <property type="protein sequence ID" value="CAI3992839.1"/>
    <property type="molecule type" value="Genomic_DNA"/>
</dbReference>
<dbReference type="SUPFAM" id="SSF69318">
    <property type="entry name" value="Integrin alpha N-terminal domain"/>
    <property type="match status" value="2"/>
</dbReference>
<dbReference type="InterPro" id="IPR009030">
    <property type="entry name" value="Growth_fac_rcpt_cys_sf"/>
</dbReference>
<feature type="region of interest" description="Disordered" evidence="2">
    <location>
        <begin position="1464"/>
        <end position="1489"/>
    </location>
</feature>
<keyword evidence="3" id="KW-1133">Transmembrane helix</keyword>
<dbReference type="PANTHER" id="PTHR44103:SF1">
    <property type="entry name" value="PROPROTEIN CONVERTASE P"/>
    <property type="match status" value="1"/>
</dbReference>
<feature type="transmembrane region" description="Helical" evidence="3">
    <location>
        <begin position="1153"/>
        <end position="1176"/>
    </location>
</feature>
<organism evidence="6">
    <name type="scientific">Cladocopium goreaui</name>
    <dbReference type="NCBI Taxonomy" id="2562237"/>
    <lineage>
        <taxon>Eukaryota</taxon>
        <taxon>Sar</taxon>
        <taxon>Alveolata</taxon>
        <taxon>Dinophyceae</taxon>
        <taxon>Suessiales</taxon>
        <taxon>Symbiodiniaceae</taxon>
        <taxon>Cladocopium</taxon>
    </lineage>
</organism>
<dbReference type="Gene3D" id="2.10.50.10">
    <property type="entry name" value="Tumor Necrosis Factor Receptor, subunit A, domain 2"/>
    <property type="match status" value="3"/>
</dbReference>
<evidence type="ECO:0000313" key="7">
    <source>
        <dbReference type="EMBL" id="CAL4780151.1"/>
    </source>
</evidence>
<dbReference type="OrthoDB" id="413581at2759"/>
<dbReference type="PANTHER" id="PTHR44103">
    <property type="entry name" value="PROPROTEIN CONVERTASE P"/>
    <property type="match status" value="1"/>
</dbReference>
<evidence type="ECO:0000256" key="1">
    <source>
        <dbReference type="ARBA" id="ARBA00022729"/>
    </source>
</evidence>
<proteinExistence type="predicted"/>
<evidence type="ECO:0000256" key="4">
    <source>
        <dbReference type="SAM" id="SignalP"/>
    </source>
</evidence>
<dbReference type="InterPro" id="IPR028994">
    <property type="entry name" value="Integrin_alpha_N"/>
</dbReference>
<feature type="chain" id="PRO_5043272292" evidence="4">
    <location>
        <begin position="20"/>
        <end position="1489"/>
    </location>
</feature>
<dbReference type="EMBL" id="CAMXCT020001766">
    <property type="protein sequence ID" value="CAL1146214.1"/>
    <property type="molecule type" value="Genomic_DNA"/>
</dbReference>
<evidence type="ECO:0000259" key="5">
    <source>
        <dbReference type="Pfam" id="PF07699"/>
    </source>
</evidence>
<accession>A0A9P1FX34</accession>
<comment type="caution">
    <text evidence="6">The sequence shown here is derived from an EMBL/GenBank/DDBJ whole genome shotgun (WGS) entry which is preliminary data.</text>
</comment>
<dbReference type="SUPFAM" id="SSF57184">
    <property type="entry name" value="Growth factor receptor domain"/>
    <property type="match status" value="2"/>
</dbReference>
<keyword evidence="3" id="KW-0472">Membrane</keyword>
<dbReference type="EMBL" id="CAMXCT030001766">
    <property type="protein sequence ID" value="CAL4780151.1"/>
    <property type="molecule type" value="Genomic_DNA"/>
</dbReference>
<reference evidence="7 8" key="2">
    <citation type="submission" date="2024-05" db="EMBL/GenBank/DDBJ databases">
        <authorList>
            <person name="Chen Y."/>
            <person name="Shah S."/>
            <person name="Dougan E. K."/>
            <person name="Thang M."/>
            <person name="Chan C."/>
        </authorList>
    </citation>
    <scope>NUCLEOTIDE SEQUENCE [LARGE SCALE GENOMIC DNA]</scope>
</reference>
<evidence type="ECO:0000313" key="8">
    <source>
        <dbReference type="Proteomes" id="UP001152797"/>
    </source>
</evidence>
<gene>
    <name evidence="6" type="ORF">C1SCF055_LOCUS19635</name>
</gene>
<dbReference type="Gene3D" id="2.130.10.130">
    <property type="entry name" value="Integrin alpha, N-terminal"/>
    <property type="match status" value="2"/>
</dbReference>
<dbReference type="Proteomes" id="UP001152797">
    <property type="component" value="Unassembled WGS sequence"/>
</dbReference>
<reference evidence="6" key="1">
    <citation type="submission" date="2022-10" db="EMBL/GenBank/DDBJ databases">
        <authorList>
            <person name="Chen Y."/>
            <person name="Dougan E. K."/>
            <person name="Chan C."/>
            <person name="Rhodes N."/>
            <person name="Thang M."/>
        </authorList>
    </citation>
    <scope>NUCLEOTIDE SEQUENCE</scope>
</reference>
<dbReference type="Pfam" id="PF07699">
    <property type="entry name" value="Ephrin_rec_like"/>
    <property type="match status" value="1"/>
</dbReference>
<dbReference type="SMART" id="SM01411">
    <property type="entry name" value="Ephrin_rec_like"/>
    <property type="match status" value="5"/>
</dbReference>
<feature type="transmembrane region" description="Helical" evidence="3">
    <location>
        <begin position="1124"/>
        <end position="1147"/>
    </location>
</feature>
<evidence type="ECO:0000256" key="2">
    <source>
        <dbReference type="SAM" id="MobiDB-lite"/>
    </source>
</evidence>
<keyword evidence="8" id="KW-1185">Reference proteome</keyword>
<protein>
    <submittedName>
        <fullName evidence="7">Extracellular matrix protein FRAS1</fullName>
    </submittedName>
</protein>
<keyword evidence="3" id="KW-0812">Transmembrane</keyword>
<keyword evidence="1 4" id="KW-0732">Signal</keyword>
<feature type="signal peptide" evidence="4">
    <location>
        <begin position="1"/>
        <end position="19"/>
    </location>
</feature>
<name>A0A9P1FX34_9DINO</name>
<evidence type="ECO:0000256" key="3">
    <source>
        <dbReference type="SAM" id="Phobius"/>
    </source>
</evidence>